<name>A0A0F9NKF1_9ZZZZ</name>
<comment type="caution">
    <text evidence="2">The sequence shown here is derived from an EMBL/GenBank/DDBJ whole genome shotgun (WGS) entry which is preliminary data.</text>
</comment>
<proteinExistence type="predicted"/>
<accession>A0A0F9NKF1</accession>
<organism evidence="2">
    <name type="scientific">marine sediment metagenome</name>
    <dbReference type="NCBI Taxonomy" id="412755"/>
    <lineage>
        <taxon>unclassified sequences</taxon>
        <taxon>metagenomes</taxon>
        <taxon>ecological metagenomes</taxon>
    </lineage>
</organism>
<reference evidence="2" key="1">
    <citation type="journal article" date="2015" name="Nature">
        <title>Complex archaea that bridge the gap between prokaryotes and eukaryotes.</title>
        <authorList>
            <person name="Spang A."/>
            <person name="Saw J.H."/>
            <person name="Jorgensen S.L."/>
            <person name="Zaremba-Niedzwiedzka K."/>
            <person name="Martijn J."/>
            <person name="Lind A.E."/>
            <person name="van Eijk R."/>
            <person name="Schleper C."/>
            <person name="Guy L."/>
            <person name="Ettema T.J."/>
        </authorList>
    </citation>
    <scope>NUCLEOTIDE SEQUENCE</scope>
</reference>
<gene>
    <name evidence="2" type="ORF">LCGC14_1326080</name>
</gene>
<sequence length="133" mass="14797">MNAIERLRQRFTPCHVETFAHPSGDKWCQIWMGTVLVAEVGKLGVDCDAEAKAALIVDSMNRIEAVERERDRLEAYTRELITASDTTAAYIEAQIEAGTLFSNLNYPRGSSTSAGDHAKQLRDLLSRKKEVGL</sequence>
<evidence type="ECO:0000313" key="2">
    <source>
        <dbReference type="EMBL" id="KKM81792.1"/>
    </source>
</evidence>
<dbReference type="AlphaFoldDB" id="A0A0F9NKF1"/>
<evidence type="ECO:0000256" key="1">
    <source>
        <dbReference type="SAM" id="Coils"/>
    </source>
</evidence>
<dbReference type="EMBL" id="LAZR01007963">
    <property type="protein sequence ID" value="KKM81792.1"/>
    <property type="molecule type" value="Genomic_DNA"/>
</dbReference>
<keyword evidence="1" id="KW-0175">Coiled coil</keyword>
<protein>
    <submittedName>
        <fullName evidence="2">Uncharacterized protein</fullName>
    </submittedName>
</protein>
<feature type="coiled-coil region" evidence="1">
    <location>
        <begin position="56"/>
        <end position="86"/>
    </location>
</feature>